<dbReference type="EMBL" id="JXTC01000192">
    <property type="protein sequence ID" value="PON82554.1"/>
    <property type="molecule type" value="Genomic_DNA"/>
</dbReference>
<dbReference type="AlphaFoldDB" id="A0A2P5EAK7"/>
<feature type="chain" id="PRO_5015116150" evidence="1">
    <location>
        <begin position="16"/>
        <end position="55"/>
    </location>
</feature>
<keyword evidence="3" id="KW-1185">Reference proteome</keyword>
<feature type="signal peptide" evidence="1">
    <location>
        <begin position="1"/>
        <end position="15"/>
    </location>
</feature>
<organism evidence="2 3">
    <name type="scientific">Trema orientale</name>
    <name type="common">Charcoal tree</name>
    <name type="synonym">Celtis orientalis</name>
    <dbReference type="NCBI Taxonomy" id="63057"/>
    <lineage>
        <taxon>Eukaryota</taxon>
        <taxon>Viridiplantae</taxon>
        <taxon>Streptophyta</taxon>
        <taxon>Embryophyta</taxon>
        <taxon>Tracheophyta</taxon>
        <taxon>Spermatophyta</taxon>
        <taxon>Magnoliopsida</taxon>
        <taxon>eudicotyledons</taxon>
        <taxon>Gunneridae</taxon>
        <taxon>Pentapetalae</taxon>
        <taxon>rosids</taxon>
        <taxon>fabids</taxon>
        <taxon>Rosales</taxon>
        <taxon>Cannabaceae</taxon>
        <taxon>Trema</taxon>
    </lineage>
</organism>
<comment type="caution">
    <text evidence="2">The sequence shown here is derived from an EMBL/GenBank/DDBJ whole genome shotgun (WGS) entry which is preliminary data.</text>
</comment>
<feature type="non-terminal residue" evidence="2">
    <location>
        <position position="55"/>
    </location>
</feature>
<evidence type="ECO:0000313" key="3">
    <source>
        <dbReference type="Proteomes" id="UP000237000"/>
    </source>
</evidence>
<evidence type="ECO:0000256" key="1">
    <source>
        <dbReference type="SAM" id="SignalP"/>
    </source>
</evidence>
<gene>
    <name evidence="2" type="ORF">TorRG33x02_216390</name>
</gene>
<evidence type="ECO:0000313" key="2">
    <source>
        <dbReference type="EMBL" id="PON82554.1"/>
    </source>
</evidence>
<reference evidence="3" key="1">
    <citation type="submission" date="2016-06" db="EMBL/GenBank/DDBJ databases">
        <title>Parallel loss of symbiosis genes in relatives of nitrogen-fixing non-legume Parasponia.</title>
        <authorList>
            <person name="Van Velzen R."/>
            <person name="Holmer R."/>
            <person name="Bu F."/>
            <person name="Rutten L."/>
            <person name="Van Zeijl A."/>
            <person name="Liu W."/>
            <person name="Santuari L."/>
            <person name="Cao Q."/>
            <person name="Sharma T."/>
            <person name="Shen D."/>
            <person name="Roswanjaya Y."/>
            <person name="Wardhani T."/>
            <person name="Kalhor M.S."/>
            <person name="Jansen J."/>
            <person name="Van den Hoogen J."/>
            <person name="Gungor B."/>
            <person name="Hartog M."/>
            <person name="Hontelez J."/>
            <person name="Verver J."/>
            <person name="Yang W.-C."/>
            <person name="Schijlen E."/>
            <person name="Repin R."/>
            <person name="Schilthuizen M."/>
            <person name="Schranz E."/>
            <person name="Heidstra R."/>
            <person name="Miyata K."/>
            <person name="Fedorova E."/>
            <person name="Kohlen W."/>
            <person name="Bisseling T."/>
            <person name="Smit S."/>
            <person name="Geurts R."/>
        </authorList>
    </citation>
    <scope>NUCLEOTIDE SEQUENCE [LARGE SCALE GENOMIC DNA]</scope>
    <source>
        <strain evidence="3">cv. RG33-2</strain>
    </source>
</reference>
<sequence length="55" mass="6069">MSLAILLLAIPPSRSDLLLLGWLSGYRAIGSQTRPNDRKSFQRHLTVVRLLGGLP</sequence>
<keyword evidence="1" id="KW-0732">Signal</keyword>
<name>A0A2P5EAK7_TREOI</name>
<proteinExistence type="predicted"/>
<dbReference type="Proteomes" id="UP000237000">
    <property type="component" value="Unassembled WGS sequence"/>
</dbReference>
<accession>A0A2P5EAK7</accession>
<dbReference type="InParanoid" id="A0A2P5EAK7"/>
<protein>
    <submittedName>
        <fullName evidence="2">Uncharacterized protein</fullName>
    </submittedName>
</protein>